<protein>
    <recommendedName>
        <fullName evidence="4">Rod shape-determining protein MreD</fullName>
    </recommendedName>
</protein>
<feature type="transmembrane region" description="Helical" evidence="1">
    <location>
        <begin position="157"/>
        <end position="176"/>
    </location>
</feature>
<evidence type="ECO:0000256" key="1">
    <source>
        <dbReference type="SAM" id="Phobius"/>
    </source>
</evidence>
<sequence length="192" mass="21811">MTYYILVIISIVITMIVQISIAQFIQIASVVPNLLVIPLIFFSLARPSRYKSGERYCDQPTTFILRATSSAYFENVFRGIFLGFFAGLSQGINSRLFWADVFSWVLVGFLLGLVIGPINRENPVVQPLLLFLCTFLQGMFFFIPLYISPFTPSPSSFFLRLLFCSLYTTLLGTFILRLTEEKRKEGVILDGD</sequence>
<dbReference type="STRING" id="1817893.AUJ66_03685"/>
<dbReference type="AlphaFoldDB" id="A0A1J4SGZ8"/>
<reference evidence="2 3" key="1">
    <citation type="journal article" date="2016" name="Environ. Microbiol.">
        <title>Genomic resolution of a cold subsurface aquifer community provides metabolic insights for novel microbes adapted to high CO concentrations.</title>
        <authorList>
            <person name="Probst A.J."/>
            <person name="Castelle C.J."/>
            <person name="Singh A."/>
            <person name="Brown C.T."/>
            <person name="Anantharaman K."/>
            <person name="Sharon I."/>
            <person name="Hug L.A."/>
            <person name="Burstein D."/>
            <person name="Emerson J.B."/>
            <person name="Thomas B.C."/>
            <person name="Banfield J.F."/>
        </authorList>
    </citation>
    <scope>NUCLEOTIDE SEQUENCE [LARGE SCALE GENOMIC DNA]</scope>
    <source>
        <strain evidence="2">CG1_02_38_46</strain>
    </source>
</reference>
<organism evidence="2 3">
    <name type="scientific">Candidatus Desantisbacteria bacterium CG1_02_38_46</name>
    <dbReference type="NCBI Taxonomy" id="1817893"/>
    <lineage>
        <taxon>Bacteria</taxon>
        <taxon>Candidatus Desantisiibacteriota</taxon>
    </lineage>
</organism>
<comment type="caution">
    <text evidence="2">The sequence shown here is derived from an EMBL/GenBank/DDBJ whole genome shotgun (WGS) entry which is preliminary data.</text>
</comment>
<feature type="transmembrane region" description="Helical" evidence="1">
    <location>
        <begin position="72"/>
        <end position="90"/>
    </location>
</feature>
<keyword evidence="1" id="KW-0472">Membrane</keyword>
<evidence type="ECO:0008006" key="4">
    <source>
        <dbReference type="Google" id="ProtNLM"/>
    </source>
</evidence>
<proteinExistence type="predicted"/>
<evidence type="ECO:0000313" key="2">
    <source>
        <dbReference type="EMBL" id="OIN97342.1"/>
    </source>
</evidence>
<name>A0A1J4SGZ8_9BACT</name>
<feature type="transmembrane region" description="Helical" evidence="1">
    <location>
        <begin position="5"/>
        <end position="21"/>
    </location>
</feature>
<feature type="transmembrane region" description="Helical" evidence="1">
    <location>
        <begin position="96"/>
        <end position="116"/>
    </location>
</feature>
<accession>A0A1J4SGZ8</accession>
<dbReference type="EMBL" id="MNUO01000052">
    <property type="protein sequence ID" value="OIN97342.1"/>
    <property type="molecule type" value="Genomic_DNA"/>
</dbReference>
<gene>
    <name evidence="2" type="ORF">AUJ66_03685</name>
</gene>
<keyword evidence="1" id="KW-1133">Transmembrane helix</keyword>
<evidence type="ECO:0000313" key="3">
    <source>
        <dbReference type="Proteomes" id="UP000182278"/>
    </source>
</evidence>
<feature type="transmembrane region" description="Helical" evidence="1">
    <location>
        <begin position="128"/>
        <end position="151"/>
    </location>
</feature>
<keyword evidence="1" id="KW-0812">Transmembrane</keyword>
<feature type="transmembrane region" description="Helical" evidence="1">
    <location>
        <begin position="27"/>
        <end position="45"/>
    </location>
</feature>
<dbReference type="Proteomes" id="UP000182278">
    <property type="component" value="Unassembled WGS sequence"/>
</dbReference>